<accession>A0A2W2BKG2</accession>
<dbReference type="AlphaFoldDB" id="A0A2W2BKG2"/>
<sequence>MTTVLVTGAAGRVAGMLRPGLDGLSLRVVDTRPVTGWDGADVVLGDLADPGFAAAALDGMDAVVHLAANPNADAAWPHLRGPNVDAVVTLLDAARAAGVPKVVLASSVHAMGGYPVDGLSGDGVGGLANGALIDPDWPARPCCTYGATKAFAEAYGRTVADDGGPAVLCLRLGAVLPHPTDTGNLRVWLSPGDLQRLIRAALAAELRYGCYFGVSANTHGVFSYANAMGYRPESDSAIYAADVPVGDGGVCRWRAAPLAV</sequence>
<comment type="caution">
    <text evidence="5">The sequence shown here is derived from an EMBL/GenBank/DDBJ whole genome shotgun (WGS) entry which is preliminary data.</text>
</comment>
<feature type="domain" description="NAD-dependent epimerase/dehydratase" evidence="4">
    <location>
        <begin position="4"/>
        <end position="175"/>
    </location>
</feature>
<reference evidence="5 6" key="1">
    <citation type="submission" date="2018-01" db="EMBL/GenBank/DDBJ databases">
        <title>Draft genome sequence of Jiangella sp. GTF31.</title>
        <authorList>
            <person name="Sahin N."/>
            <person name="Ay H."/>
            <person name="Saygin H."/>
        </authorList>
    </citation>
    <scope>NUCLEOTIDE SEQUENCE [LARGE SCALE GENOMIC DNA]</scope>
    <source>
        <strain evidence="5 6">GTF31</strain>
    </source>
</reference>
<evidence type="ECO:0000259" key="4">
    <source>
        <dbReference type="Pfam" id="PF01370"/>
    </source>
</evidence>
<evidence type="ECO:0000256" key="1">
    <source>
        <dbReference type="ARBA" id="ARBA00007637"/>
    </source>
</evidence>
<dbReference type="PROSITE" id="PS00061">
    <property type="entry name" value="ADH_SHORT"/>
    <property type="match status" value="1"/>
</dbReference>
<dbReference type="Proteomes" id="UP000248764">
    <property type="component" value="Unassembled WGS sequence"/>
</dbReference>
<keyword evidence="3" id="KW-0520">NAD</keyword>
<dbReference type="Gene3D" id="3.40.50.720">
    <property type="entry name" value="NAD(P)-binding Rossmann-like Domain"/>
    <property type="match status" value="1"/>
</dbReference>
<evidence type="ECO:0000313" key="5">
    <source>
        <dbReference type="EMBL" id="PZF85760.1"/>
    </source>
</evidence>
<dbReference type="RefSeq" id="WP_111253349.1">
    <property type="nucleotide sequence ID" value="NZ_POTW01000006.1"/>
</dbReference>
<dbReference type="EMBL" id="POTW01000006">
    <property type="protein sequence ID" value="PZF85760.1"/>
    <property type="molecule type" value="Genomic_DNA"/>
</dbReference>
<evidence type="ECO:0000313" key="6">
    <source>
        <dbReference type="Proteomes" id="UP000248764"/>
    </source>
</evidence>
<dbReference type="InterPro" id="IPR036291">
    <property type="entry name" value="NAD(P)-bd_dom_sf"/>
</dbReference>
<dbReference type="InterPro" id="IPR020904">
    <property type="entry name" value="Sc_DH/Rdtase_CS"/>
</dbReference>
<protein>
    <submittedName>
        <fullName evidence="5">NAD-dependent dehydratase</fullName>
    </submittedName>
</protein>
<organism evidence="5 6">
    <name type="scientific">Jiangella anatolica</name>
    <dbReference type="NCBI Taxonomy" id="2670374"/>
    <lineage>
        <taxon>Bacteria</taxon>
        <taxon>Bacillati</taxon>
        <taxon>Actinomycetota</taxon>
        <taxon>Actinomycetes</taxon>
        <taxon>Jiangellales</taxon>
        <taxon>Jiangellaceae</taxon>
        <taxon>Jiangella</taxon>
    </lineage>
</organism>
<comment type="similarity">
    <text evidence="1">Belongs to the NAD(P)-dependent epimerase/dehydratase family.</text>
</comment>
<name>A0A2W2BKG2_9ACTN</name>
<keyword evidence="2" id="KW-0560">Oxidoreductase</keyword>
<dbReference type="PANTHER" id="PTHR43103:SF5">
    <property type="entry name" value="4-EPIMERASE, PUTATIVE (AFU_ORTHOLOGUE AFUA_7G00360)-RELATED"/>
    <property type="match status" value="1"/>
</dbReference>
<evidence type="ECO:0000256" key="2">
    <source>
        <dbReference type="ARBA" id="ARBA00023002"/>
    </source>
</evidence>
<proteinExistence type="inferred from homology"/>
<keyword evidence="6" id="KW-1185">Reference proteome</keyword>
<gene>
    <name evidence="5" type="ORF">C1I92_03850</name>
</gene>
<dbReference type="SUPFAM" id="SSF51735">
    <property type="entry name" value="NAD(P)-binding Rossmann-fold domains"/>
    <property type="match status" value="1"/>
</dbReference>
<dbReference type="Pfam" id="PF01370">
    <property type="entry name" value="Epimerase"/>
    <property type="match status" value="1"/>
</dbReference>
<dbReference type="InterPro" id="IPR001509">
    <property type="entry name" value="Epimerase_deHydtase"/>
</dbReference>
<evidence type="ECO:0000256" key="3">
    <source>
        <dbReference type="ARBA" id="ARBA00023027"/>
    </source>
</evidence>
<dbReference type="GO" id="GO:0016491">
    <property type="term" value="F:oxidoreductase activity"/>
    <property type="evidence" value="ECO:0007669"/>
    <property type="project" value="UniProtKB-KW"/>
</dbReference>
<dbReference type="PANTHER" id="PTHR43103">
    <property type="entry name" value="NUCLEOSIDE-DIPHOSPHATE-SUGAR EPIMERASE"/>
    <property type="match status" value="1"/>
</dbReference>